<feature type="transmembrane region" description="Helical" evidence="1">
    <location>
        <begin position="87"/>
        <end position="112"/>
    </location>
</feature>
<gene>
    <name evidence="2" type="ORF">J4H92_03495</name>
</gene>
<reference evidence="2" key="1">
    <citation type="submission" date="2021-03" db="EMBL/GenBank/DDBJ databases">
        <title>Leucobacter chromiisoli sp. nov., isolated from chromium-containing soil of chemical plant.</title>
        <authorList>
            <person name="Xu Z."/>
        </authorList>
    </citation>
    <scope>NUCLEOTIDE SEQUENCE</scope>
    <source>
        <strain evidence="2">S27</strain>
    </source>
</reference>
<dbReference type="EMBL" id="JAGDYM010000004">
    <property type="protein sequence ID" value="MBO1901013.1"/>
    <property type="molecule type" value="Genomic_DNA"/>
</dbReference>
<feature type="transmembrane region" description="Helical" evidence="1">
    <location>
        <begin position="45"/>
        <end position="67"/>
    </location>
</feature>
<dbReference type="PANTHER" id="PTHR37305">
    <property type="entry name" value="INTEGRAL MEMBRANE PROTEIN-RELATED"/>
    <property type="match status" value="1"/>
</dbReference>
<feature type="transmembrane region" description="Helical" evidence="1">
    <location>
        <begin position="273"/>
        <end position="297"/>
    </location>
</feature>
<keyword evidence="3" id="KW-1185">Reference proteome</keyword>
<organism evidence="2 3">
    <name type="scientific">Leucobacter weissii</name>
    <dbReference type="NCBI Taxonomy" id="1983706"/>
    <lineage>
        <taxon>Bacteria</taxon>
        <taxon>Bacillati</taxon>
        <taxon>Actinomycetota</taxon>
        <taxon>Actinomycetes</taxon>
        <taxon>Micrococcales</taxon>
        <taxon>Microbacteriaceae</taxon>
        <taxon>Leucobacter</taxon>
    </lineage>
</organism>
<feature type="transmembrane region" description="Helical" evidence="1">
    <location>
        <begin position="184"/>
        <end position="202"/>
    </location>
</feature>
<feature type="transmembrane region" description="Helical" evidence="1">
    <location>
        <begin position="133"/>
        <end position="164"/>
    </location>
</feature>
<keyword evidence="1" id="KW-0812">Transmembrane</keyword>
<keyword evidence="1" id="KW-0472">Membrane</keyword>
<dbReference type="Proteomes" id="UP000664382">
    <property type="component" value="Unassembled WGS sequence"/>
</dbReference>
<evidence type="ECO:0000256" key="1">
    <source>
        <dbReference type="SAM" id="Phobius"/>
    </source>
</evidence>
<accession>A0A939MHU5</accession>
<evidence type="ECO:0000313" key="3">
    <source>
        <dbReference type="Proteomes" id="UP000664382"/>
    </source>
</evidence>
<dbReference type="AlphaFoldDB" id="A0A939MHU5"/>
<evidence type="ECO:0000313" key="2">
    <source>
        <dbReference type="EMBL" id="MBO1901013.1"/>
    </source>
</evidence>
<dbReference type="RefSeq" id="WP_208096039.1">
    <property type="nucleotide sequence ID" value="NZ_JAGDYM010000004.1"/>
</dbReference>
<proteinExistence type="predicted"/>
<protein>
    <submittedName>
        <fullName evidence="2">ABC transporter permease subunit</fullName>
    </submittedName>
</protein>
<sequence>MTTSTATATPTAPRVRAAGAEGRLTFDGVLRSEWIKLLSLRSIRWSIAIILVLSWGAAALMGLSLSMLRDDPDLGAGMFTPENIPALLVQAASIGSSFTVLVMGVLGVLAITSEYASGLILSSLTAVPSRTPLLAAKALVVAAISFGVGALGTFGGGLIAAIFLGGDALDAYVKPEVLASMVSTSLYLALVALLALGIGFLLRSSAGAIAAVVGLVFVAPILFQVLTLTGWDWVDRVADWLPSDLGTTLALEPVSANVSNLASEGLAVEPEGVGYWAALGGLVAWAAAALVPAAILFRKRDAV</sequence>
<feature type="transmembrane region" description="Helical" evidence="1">
    <location>
        <begin position="209"/>
        <end position="231"/>
    </location>
</feature>
<keyword evidence="1" id="KW-1133">Transmembrane helix</keyword>
<comment type="caution">
    <text evidence="2">The sequence shown here is derived from an EMBL/GenBank/DDBJ whole genome shotgun (WGS) entry which is preliminary data.</text>
</comment>
<dbReference type="PANTHER" id="PTHR37305:SF1">
    <property type="entry name" value="MEMBRANE PROTEIN"/>
    <property type="match status" value="1"/>
</dbReference>
<name>A0A939MHU5_9MICO</name>